<proteinExistence type="inferred from homology"/>
<dbReference type="PANTHER" id="PTHR43483:SF3">
    <property type="entry name" value="MEMBRANE TRANSPORTER PROTEIN HI_0806-RELATED"/>
    <property type="match status" value="1"/>
</dbReference>
<dbReference type="PANTHER" id="PTHR43483">
    <property type="entry name" value="MEMBRANE TRANSPORTER PROTEIN HI_0806-RELATED"/>
    <property type="match status" value="1"/>
</dbReference>
<feature type="transmembrane region" description="Helical" evidence="6">
    <location>
        <begin position="176"/>
        <end position="198"/>
    </location>
</feature>
<gene>
    <name evidence="7" type="ORF">SAMN05660429_00456</name>
</gene>
<evidence type="ECO:0000313" key="7">
    <source>
        <dbReference type="EMBL" id="SES81215.1"/>
    </source>
</evidence>
<feature type="transmembrane region" description="Helical" evidence="6">
    <location>
        <begin position="85"/>
        <end position="103"/>
    </location>
</feature>
<evidence type="ECO:0000256" key="4">
    <source>
        <dbReference type="ARBA" id="ARBA00022989"/>
    </source>
</evidence>
<feature type="transmembrane region" description="Helical" evidence="6">
    <location>
        <begin position="47"/>
        <end position="73"/>
    </location>
</feature>
<keyword evidence="6" id="KW-1003">Cell membrane</keyword>
<keyword evidence="5 6" id="KW-0472">Membrane</keyword>
<keyword evidence="8" id="KW-1185">Reference proteome</keyword>
<feature type="transmembrane region" description="Helical" evidence="6">
    <location>
        <begin position="110"/>
        <end position="127"/>
    </location>
</feature>
<reference evidence="7 8" key="1">
    <citation type="submission" date="2016-10" db="EMBL/GenBank/DDBJ databases">
        <authorList>
            <person name="de Groot N.N."/>
        </authorList>
    </citation>
    <scope>NUCLEOTIDE SEQUENCE [LARGE SCALE GENOMIC DNA]</scope>
    <source>
        <strain evidence="7 8">DSM 19706</strain>
    </source>
</reference>
<evidence type="ECO:0000256" key="2">
    <source>
        <dbReference type="ARBA" id="ARBA00009142"/>
    </source>
</evidence>
<protein>
    <recommendedName>
        <fullName evidence="6">Probable membrane transporter protein</fullName>
    </recommendedName>
</protein>
<dbReference type="GO" id="GO:0005886">
    <property type="term" value="C:plasma membrane"/>
    <property type="evidence" value="ECO:0007669"/>
    <property type="project" value="UniProtKB-SubCell"/>
</dbReference>
<dbReference type="EMBL" id="FOHK01000002">
    <property type="protein sequence ID" value="SES81215.1"/>
    <property type="molecule type" value="Genomic_DNA"/>
</dbReference>
<comment type="similarity">
    <text evidence="2 6">Belongs to the 4-toluene sulfonate uptake permease (TSUP) (TC 2.A.102) family.</text>
</comment>
<name>A0A1H9ZHY5_THASX</name>
<organism evidence="7 8">
    <name type="scientific">Thalassotalea agarivorans</name>
    <name type="common">Thalassomonas agarivorans</name>
    <dbReference type="NCBI Taxonomy" id="349064"/>
    <lineage>
        <taxon>Bacteria</taxon>
        <taxon>Pseudomonadati</taxon>
        <taxon>Pseudomonadota</taxon>
        <taxon>Gammaproteobacteria</taxon>
        <taxon>Alteromonadales</taxon>
        <taxon>Colwelliaceae</taxon>
        <taxon>Thalassotalea</taxon>
    </lineage>
</organism>
<dbReference type="Pfam" id="PF01925">
    <property type="entry name" value="TauE"/>
    <property type="match status" value="1"/>
</dbReference>
<dbReference type="InterPro" id="IPR002781">
    <property type="entry name" value="TM_pro_TauE-like"/>
</dbReference>
<evidence type="ECO:0000256" key="1">
    <source>
        <dbReference type="ARBA" id="ARBA00004141"/>
    </source>
</evidence>
<dbReference type="Proteomes" id="UP000199308">
    <property type="component" value="Unassembled WGS sequence"/>
</dbReference>
<sequence>MVEIFLICLAIGSLVGFLAGLLGIGGGLIIVPALIKILPFVVTDKELVMPMALATSLATIVVTTVSAAIAHHINKNIPWKETKQLMFFVGSGALLGAFIADGLSSKTLEYFFASSVFLLSLYMFFSLRAATEREVTSTAVYQTIAFFTGIAASLMGISGGAILIPALTFCGMSIRLAIGISTVCGMMVALFGSFGYIISGLGHPNLPAWSLGYVYLPALLGISISSTLFAPKGVRLAARLPVRRLKKIFASFLMLVAIEIVLTSS</sequence>
<dbReference type="STRING" id="349064.SAMN05660429_00456"/>
<evidence type="ECO:0000256" key="6">
    <source>
        <dbReference type="RuleBase" id="RU363041"/>
    </source>
</evidence>
<evidence type="ECO:0000256" key="5">
    <source>
        <dbReference type="ARBA" id="ARBA00023136"/>
    </source>
</evidence>
<feature type="transmembrane region" description="Helical" evidence="6">
    <location>
        <begin position="210"/>
        <end position="228"/>
    </location>
</feature>
<dbReference type="AlphaFoldDB" id="A0A1H9ZHY5"/>
<feature type="transmembrane region" description="Helical" evidence="6">
    <location>
        <begin position="139"/>
        <end position="164"/>
    </location>
</feature>
<keyword evidence="3 6" id="KW-0812">Transmembrane</keyword>
<dbReference type="RefSeq" id="WP_093327349.1">
    <property type="nucleotide sequence ID" value="NZ_AP027363.1"/>
</dbReference>
<keyword evidence="4 6" id="KW-1133">Transmembrane helix</keyword>
<accession>A0A1H9ZHY5</accession>
<feature type="transmembrane region" description="Helical" evidence="6">
    <location>
        <begin position="6"/>
        <end position="35"/>
    </location>
</feature>
<comment type="subcellular location">
    <subcellularLocation>
        <location evidence="6">Cell membrane</location>
        <topology evidence="6">Multi-pass membrane protein</topology>
    </subcellularLocation>
    <subcellularLocation>
        <location evidence="1">Membrane</location>
        <topology evidence="1">Multi-pass membrane protein</topology>
    </subcellularLocation>
</comment>
<dbReference type="OrthoDB" id="457670at2"/>
<evidence type="ECO:0000313" key="8">
    <source>
        <dbReference type="Proteomes" id="UP000199308"/>
    </source>
</evidence>
<evidence type="ECO:0000256" key="3">
    <source>
        <dbReference type="ARBA" id="ARBA00022692"/>
    </source>
</evidence>